<sequence length="86" mass="9873">MIRFVLLHLQRNWAGTDWAGTDWYSKPAIVFVQTRTQTSKAGTSARTTQLRKQKSEKGEFEYLPERDVTGERHWRGVGNEIGTSGF</sequence>
<gene>
    <name evidence="1" type="ORF">FCM35_KLT13704</name>
</gene>
<name>A0A833QF85_9POAL</name>
<protein>
    <submittedName>
        <fullName evidence="1">Uncharacterized protein</fullName>
    </submittedName>
</protein>
<organism evidence="1 2">
    <name type="scientific">Carex littledalei</name>
    <dbReference type="NCBI Taxonomy" id="544730"/>
    <lineage>
        <taxon>Eukaryota</taxon>
        <taxon>Viridiplantae</taxon>
        <taxon>Streptophyta</taxon>
        <taxon>Embryophyta</taxon>
        <taxon>Tracheophyta</taxon>
        <taxon>Spermatophyta</taxon>
        <taxon>Magnoliopsida</taxon>
        <taxon>Liliopsida</taxon>
        <taxon>Poales</taxon>
        <taxon>Cyperaceae</taxon>
        <taxon>Cyperoideae</taxon>
        <taxon>Cariceae</taxon>
        <taxon>Carex</taxon>
        <taxon>Carex subgen. Euthyceras</taxon>
    </lineage>
</organism>
<reference evidence="1" key="1">
    <citation type="submission" date="2020-01" db="EMBL/GenBank/DDBJ databases">
        <title>Genome sequence of Kobresia littledalei, the first chromosome-level genome in the family Cyperaceae.</title>
        <authorList>
            <person name="Qu G."/>
        </authorList>
    </citation>
    <scope>NUCLEOTIDE SEQUENCE</scope>
    <source>
        <strain evidence="1">C.B.Clarke</strain>
        <tissue evidence="1">Leaf</tissue>
    </source>
</reference>
<keyword evidence="2" id="KW-1185">Reference proteome</keyword>
<proteinExistence type="predicted"/>
<dbReference type="EMBL" id="SWLB01000025">
    <property type="protein sequence ID" value="KAF3322563.1"/>
    <property type="molecule type" value="Genomic_DNA"/>
</dbReference>
<dbReference type="Proteomes" id="UP000623129">
    <property type="component" value="Unassembled WGS sequence"/>
</dbReference>
<evidence type="ECO:0000313" key="2">
    <source>
        <dbReference type="Proteomes" id="UP000623129"/>
    </source>
</evidence>
<dbReference type="AlphaFoldDB" id="A0A833QF85"/>
<evidence type="ECO:0000313" key="1">
    <source>
        <dbReference type="EMBL" id="KAF3322563.1"/>
    </source>
</evidence>
<comment type="caution">
    <text evidence="1">The sequence shown here is derived from an EMBL/GenBank/DDBJ whole genome shotgun (WGS) entry which is preliminary data.</text>
</comment>
<accession>A0A833QF85</accession>